<dbReference type="PROSITE" id="PS51025">
    <property type="entry name" value="PWI"/>
    <property type="match status" value="1"/>
</dbReference>
<dbReference type="Gene3D" id="3.30.70.330">
    <property type="match status" value="1"/>
</dbReference>
<feature type="region of interest" description="Disordered" evidence="4">
    <location>
        <begin position="307"/>
        <end position="406"/>
    </location>
</feature>
<reference evidence="7" key="1">
    <citation type="submission" date="2021-11" db="EMBL/GenBank/DDBJ databases">
        <authorList>
            <consortium name="Genoscope - CEA"/>
            <person name="William W."/>
        </authorList>
    </citation>
    <scope>NUCLEOTIDE SEQUENCE</scope>
</reference>
<keyword evidence="2" id="KW-0694">RNA-binding</keyword>
<dbReference type="Proteomes" id="UP000789595">
    <property type="component" value="Unassembled WGS sequence"/>
</dbReference>
<dbReference type="Pfam" id="PF00076">
    <property type="entry name" value="RRM_1"/>
    <property type="match status" value="1"/>
</dbReference>
<dbReference type="SMART" id="SM00360">
    <property type="entry name" value="RRM"/>
    <property type="match status" value="1"/>
</dbReference>
<dbReference type="PROSITE" id="PS50102">
    <property type="entry name" value="RRM"/>
    <property type="match status" value="1"/>
</dbReference>
<evidence type="ECO:0000256" key="2">
    <source>
        <dbReference type="PROSITE-ProRule" id="PRU00176"/>
    </source>
</evidence>
<dbReference type="InterPro" id="IPR002483">
    <property type="entry name" value="PWI_dom"/>
</dbReference>
<feature type="region of interest" description="Disordered" evidence="4">
    <location>
        <begin position="37"/>
        <end position="57"/>
    </location>
</feature>
<protein>
    <recommendedName>
        <fullName evidence="9">PWI domain-containing protein</fullName>
    </recommendedName>
</protein>
<dbReference type="InterPro" id="IPR012677">
    <property type="entry name" value="Nucleotide-bd_a/b_plait_sf"/>
</dbReference>
<dbReference type="CDD" id="cd12446">
    <property type="entry name" value="RRM_RBM25"/>
    <property type="match status" value="1"/>
</dbReference>
<dbReference type="Pfam" id="PF01480">
    <property type="entry name" value="PWI"/>
    <property type="match status" value="1"/>
</dbReference>
<evidence type="ECO:0000313" key="7">
    <source>
        <dbReference type="EMBL" id="CAH0370811.1"/>
    </source>
</evidence>
<gene>
    <name evidence="7" type="ORF">PECAL_3P07200</name>
</gene>
<keyword evidence="3" id="KW-0175">Coiled coil</keyword>
<dbReference type="GO" id="GO:0003723">
    <property type="term" value="F:RNA binding"/>
    <property type="evidence" value="ECO:0007669"/>
    <property type="project" value="UniProtKB-UniRule"/>
</dbReference>
<dbReference type="InterPro" id="IPR035979">
    <property type="entry name" value="RBD_domain_sf"/>
</dbReference>
<feature type="domain" description="PWI" evidence="6">
    <location>
        <begin position="467"/>
        <end position="561"/>
    </location>
</feature>
<dbReference type="Gene3D" id="1.20.1390.10">
    <property type="entry name" value="PWI domain"/>
    <property type="match status" value="1"/>
</dbReference>
<feature type="region of interest" description="Disordered" evidence="4">
    <location>
        <begin position="423"/>
        <end position="455"/>
    </location>
</feature>
<dbReference type="SUPFAM" id="SSF54928">
    <property type="entry name" value="RNA-binding domain, RBD"/>
    <property type="match status" value="1"/>
</dbReference>
<evidence type="ECO:0000256" key="3">
    <source>
        <dbReference type="SAM" id="Coils"/>
    </source>
</evidence>
<evidence type="ECO:0008006" key="9">
    <source>
        <dbReference type="Google" id="ProtNLM"/>
    </source>
</evidence>
<sequence length="561" mass="60439">MNPWGQPQQPYNPAMAAYYQQQQQAAYGAYPQQQYQAQPQYQPVPGYPPQPQYPYAQPGYAYPPQQTYGAAPAYYPQPVVPAAPVAAPPAPPAPAPAPVAVELPEGAKAPMNVFVGKLPLDVHESCVEALLKQCGGVLKWKRSVGDNNVPKAFGFCTFSDAQGALAAVELLNEFDLKGQKIQVKTGQKEQAILDDLITKRRALTSAATQTYSSPPGGVQRTPADEEKLSRLRTFVSTIDTTKPVPAAALASLMPNAPAPGSKEQMIAEEMEKFREKQAQRDKELEDERRRKLQAKVQEAQALEKTISASLDSAKKRTLGMKGGPEKRPKLETPAAVRISPAPAIASTAWRAPPPPSPSPRGRAAREPSRAHATPPSQTALAPNAPKLGFSLGGAPAPPRGFKPGLATSAFGAEEASKPRVLQKLDDDESAAPAPSLSDNQSSARAATDEDAKKRDRAIAEAIPTDADQLFKATVDWAAVERAGVVQAKLRPWVAKKIAEYLGEEEPTLINYICSCLGRRAKPEEIRDELALVLDEDAQTMVVKLWRVLLFHAAKAAQRPSA</sequence>
<dbReference type="EMBL" id="CAKKNE010000003">
    <property type="protein sequence ID" value="CAH0370811.1"/>
    <property type="molecule type" value="Genomic_DNA"/>
</dbReference>
<dbReference type="InterPro" id="IPR034268">
    <property type="entry name" value="RBM25_RRM"/>
</dbReference>
<dbReference type="SMART" id="SM00311">
    <property type="entry name" value="PWI"/>
    <property type="match status" value="1"/>
</dbReference>
<feature type="coiled-coil region" evidence="3">
    <location>
        <begin position="267"/>
        <end position="302"/>
    </location>
</feature>
<feature type="compositionally biased region" description="Basic and acidic residues" evidence="4">
    <location>
        <begin position="446"/>
        <end position="455"/>
    </location>
</feature>
<evidence type="ECO:0000259" key="6">
    <source>
        <dbReference type="PROSITE" id="PS51025"/>
    </source>
</evidence>
<dbReference type="PANTHER" id="PTHR18806:SF4">
    <property type="entry name" value="RNA-BINDING PROTEIN 25"/>
    <property type="match status" value="1"/>
</dbReference>
<keyword evidence="1" id="KW-0507">mRNA processing</keyword>
<comment type="caution">
    <text evidence="7">The sequence shown here is derived from an EMBL/GenBank/DDBJ whole genome shotgun (WGS) entry which is preliminary data.</text>
</comment>
<evidence type="ECO:0000256" key="4">
    <source>
        <dbReference type="SAM" id="MobiDB-lite"/>
    </source>
</evidence>
<dbReference type="OrthoDB" id="6275295at2759"/>
<feature type="domain" description="RRM" evidence="5">
    <location>
        <begin position="111"/>
        <end position="188"/>
    </location>
</feature>
<keyword evidence="8" id="KW-1185">Reference proteome</keyword>
<proteinExistence type="predicted"/>
<dbReference type="InterPro" id="IPR052768">
    <property type="entry name" value="RBM25"/>
</dbReference>
<evidence type="ECO:0000259" key="5">
    <source>
        <dbReference type="PROSITE" id="PS50102"/>
    </source>
</evidence>
<dbReference type="GO" id="GO:0006397">
    <property type="term" value="P:mRNA processing"/>
    <property type="evidence" value="ECO:0007669"/>
    <property type="project" value="UniProtKB-KW"/>
</dbReference>
<dbReference type="AlphaFoldDB" id="A0A8J2X1T7"/>
<dbReference type="InterPro" id="IPR000504">
    <property type="entry name" value="RRM_dom"/>
</dbReference>
<evidence type="ECO:0000256" key="1">
    <source>
        <dbReference type="ARBA" id="ARBA00022664"/>
    </source>
</evidence>
<dbReference type="SUPFAM" id="SSF101233">
    <property type="entry name" value="PWI domain"/>
    <property type="match status" value="1"/>
</dbReference>
<dbReference type="PANTHER" id="PTHR18806">
    <property type="entry name" value="RBM25 PROTEIN"/>
    <property type="match status" value="1"/>
</dbReference>
<evidence type="ECO:0000313" key="8">
    <source>
        <dbReference type="Proteomes" id="UP000789595"/>
    </source>
</evidence>
<name>A0A8J2X1T7_9STRA</name>
<dbReference type="InterPro" id="IPR036483">
    <property type="entry name" value="PWI_dom_sf"/>
</dbReference>
<organism evidence="7 8">
    <name type="scientific">Pelagomonas calceolata</name>
    <dbReference type="NCBI Taxonomy" id="35677"/>
    <lineage>
        <taxon>Eukaryota</taxon>
        <taxon>Sar</taxon>
        <taxon>Stramenopiles</taxon>
        <taxon>Ochrophyta</taxon>
        <taxon>Pelagophyceae</taxon>
        <taxon>Pelagomonadales</taxon>
        <taxon>Pelagomonadaceae</taxon>
        <taxon>Pelagomonas</taxon>
    </lineage>
</organism>
<accession>A0A8J2X1T7</accession>